<dbReference type="Proteomes" id="UP001652660">
    <property type="component" value="Chromosome 9c"/>
</dbReference>
<accession>A0A6P6U873</accession>
<dbReference type="GO" id="GO:0008270">
    <property type="term" value="F:zinc ion binding"/>
    <property type="evidence" value="ECO:0007669"/>
    <property type="project" value="UniProtKB-KW"/>
</dbReference>
<evidence type="ECO:0000313" key="9">
    <source>
        <dbReference type="RefSeq" id="XP_027086401.1"/>
    </source>
</evidence>
<dbReference type="InterPro" id="IPR007650">
    <property type="entry name" value="Zf-FLZ_dom"/>
</dbReference>
<comment type="similarity">
    <text evidence="2">Belongs to the FLZ family.</text>
</comment>
<proteinExistence type="inferred from homology"/>
<name>A0A6P6U873_COFAR</name>
<keyword evidence="5" id="KW-0862">Zinc</keyword>
<feature type="zinc finger region" description="FLZ-type" evidence="6">
    <location>
        <begin position="49"/>
        <end position="93"/>
    </location>
</feature>
<evidence type="ECO:0000256" key="5">
    <source>
        <dbReference type="ARBA" id="ARBA00022771"/>
    </source>
</evidence>
<sequence length="112" mass="13050">MPMKRSRVDTEEELTLSVKIKQQQQKQSTEDQARVQEIAKESDPPRLGHFLDNCHYCKKHMPVGVEVYMYRDFCGFCSIRCREIQMSLDKLAKKQAKLAQRQSASISDKVDQ</sequence>
<dbReference type="RefSeq" id="XP_027086401.1">
    <property type="nucleotide sequence ID" value="XM_027230600.2"/>
</dbReference>
<keyword evidence="3" id="KW-0963">Cytoplasm</keyword>
<evidence type="ECO:0000256" key="3">
    <source>
        <dbReference type="ARBA" id="ARBA00022490"/>
    </source>
</evidence>
<evidence type="ECO:0000256" key="1">
    <source>
        <dbReference type="ARBA" id="ARBA00004496"/>
    </source>
</evidence>
<dbReference type="PANTHER" id="PTHR33059:SF76">
    <property type="entry name" value="FCS-LIKE ZINC FINGER 7"/>
    <property type="match status" value="1"/>
</dbReference>
<evidence type="ECO:0000256" key="6">
    <source>
        <dbReference type="PROSITE-ProRule" id="PRU01131"/>
    </source>
</evidence>
<dbReference type="OrthoDB" id="1864056at2759"/>
<organism evidence="8 9">
    <name type="scientific">Coffea arabica</name>
    <name type="common">Arabian coffee</name>
    <dbReference type="NCBI Taxonomy" id="13443"/>
    <lineage>
        <taxon>Eukaryota</taxon>
        <taxon>Viridiplantae</taxon>
        <taxon>Streptophyta</taxon>
        <taxon>Embryophyta</taxon>
        <taxon>Tracheophyta</taxon>
        <taxon>Spermatophyta</taxon>
        <taxon>Magnoliopsida</taxon>
        <taxon>eudicotyledons</taxon>
        <taxon>Gunneridae</taxon>
        <taxon>Pentapetalae</taxon>
        <taxon>asterids</taxon>
        <taxon>lamiids</taxon>
        <taxon>Gentianales</taxon>
        <taxon>Rubiaceae</taxon>
        <taxon>Ixoroideae</taxon>
        <taxon>Gardenieae complex</taxon>
        <taxon>Bertiereae - Coffeeae clade</taxon>
        <taxon>Coffeeae</taxon>
        <taxon>Coffea</taxon>
    </lineage>
</organism>
<protein>
    <recommendedName>
        <fullName evidence="7">FLZ-type domain-containing protein</fullName>
    </recommendedName>
</protein>
<feature type="domain" description="FLZ-type" evidence="7">
    <location>
        <begin position="49"/>
        <end position="93"/>
    </location>
</feature>
<reference evidence="8" key="1">
    <citation type="journal article" date="2025" name="Foods">
        <title>Unveiling the Microbial Signatures of Arabica Coffee Cherries: Insights into Ripeness Specific Diversity, Functional Traits, and Implications for Quality and Safety.</title>
        <authorList>
            <consortium name="RefSeq"/>
            <person name="Tenea G.N."/>
            <person name="Cifuentes V."/>
            <person name="Reyes P."/>
            <person name="Cevallos-Vallejos M."/>
        </authorList>
    </citation>
    <scope>NUCLEOTIDE SEQUENCE [LARGE SCALE GENOMIC DNA]</scope>
</reference>
<dbReference type="GO" id="GO:0005737">
    <property type="term" value="C:cytoplasm"/>
    <property type="evidence" value="ECO:0007669"/>
    <property type="project" value="UniProtKB-SubCell"/>
</dbReference>
<keyword evidence="5" id="KW-0863">Zinc-finger</keyword>
<keyword evidence="4" id="KW-0479">Metal-binding</keyword>
<evidence type="ECO:0000256" key="4">
    <source>
        <dbReference type="ARBA" id="ARBA00022723"/>
    </source>
</evidence>
<dbReference type="Pfam" id="PF04570">
    <property type="entry name" value="zf-FLZ"/>
    <property type="match status" value="1"/>
</dbReference>
<gene>
    <name evidence="9" type="primary">LOC113708133</name>
</gene>
<dbReference type="GeneID" id="113708133"/>
<comment type="subcellular location">
    <subcellularLocation>
        <location evidence="1">Cytoplasm</location>
    </subcellularLocation>
</comment>
<evidence type="ECO:0000313" key="8">
    <source>
        <dbReference type="Proteomes" id="UP001652660"/>
    </source>
</evidence>
<keyword evidence="8" id="KW-1185">Reference proteome</keyword>
<evidence type="ECO:0000259" key="7">
    <source>
        <dbReference type="PROSITE" id="PS51795"/>
    </source>
</evidence>
<dbReference type="PANTHER" id="PTHR33059">
    <property type="entry name" value="FCS-LIKE ZINC FINGER 5"/>
    <property type="match status" value="1"/>
</dbReference>
<evidence type="ECO:0000256" key="2">
    <source>
        <dbReference type="ARBA" id="ARBA00009374"/>
    </source>
</evidence>
<dbReference type="PROSITE" id="PS51795">
    <property type="entry name" value="ZF_FLZ"/>
    <property type="match status" value="1"/>
</dbReference>
<reference evidence="9" key="2">
    <citation type="submission" date="2025-08" db="UniProtKB">
        <authorList>
            <consortium name="RefSeq"/>
        </authorList>
    </citation>
    <scope>IDENTIFICATION</scope>
    <source>
        <tissue evidence="9">Leaves</tissue>
    </source>
</reference>
<dbReference type="AlphaFoldDB" id="A0A6P6U873"/>